<dbReference type="SUPFAM" id="SSF52943">
    <property type="entry name" value="ATP synthase (F1-ATPase), gamma subunit"/>
    <property type="match status" value="1"/>
</dbReference>
<dbReference type="GO" id="GO:0046933">
    <property type="term" value="F:proton-transporting ATP synthase activity, rotational mechanism"/>
    <property type="evidence" value="ECO:0007669"/>
    <property type="project" value="UniProtKB-UniRule"/>
</dbReference>
<protein>
    <recommendedName>
        <fullName evidence="12">ATP synthase gamma chain</fullName>
    </recommendedName>
    <alternativeName>
        <fullName evidence="12">ATP synthase F1 sector gamma subunit</fullName>
    </alternativeName>
    <alternativeName>
        <fullName evidence="12">F-ATPase gamma subunit</fullName>
    </alternativeName>
</protein>
<evidence type="ECO:0000256" key="1">
    <source>
        <dbReference type="ARBA" id="ARBA00003456"/>
    </source>
</evidence>
<comment type="similarity">
    <text evidence="3 12">Belongs to the ATPase gamma chain family.</text>
</comment>
<evidence type="ECO:0000256" key="8">
    <source>
        <dbReference type="ARBA" id="ARBA00023065"/>
    </source>
</evidence>
<keyword evidence="10 12" id="KW-0139">CF(1)</keyword>
<dbReference type="NCBIfam" id="TIGR01146">
    <property type="entry name" value="ATPsyn_F1gamma"/>
    <property type="match status" value="1"/>
</dbReference>
<dbReference type="HAMAP" id="MF_00815">
    <property type="entry name" value="ATP_synth_gamma_bact"/>
    <property type="match status" value="1"/>
</dbReference>
<keyword evidence="6 12" id="KW-1003">Cell membrane</keyword>
<evidence type="ECO:0000256" key="2">
    <source>
        <dbReference type="ARBA" id="ARBA00004170"/>
    </source>
</evidence>
<dbReference type="Pfam" id="PF00231">
    <property type="entry name" value="ATP-synt"/>
    <property type="match status" value="1"/>
</dbReference>
<keyword evidence="9 12" id="KW-0472">Membrane</keyword>
<name>A0A839V7N9_9GAMM</name>
<evidence type="ECO:0000313" key="14">
    <source>
        <dbReference type="Proteomes" id="UP000547614"/>
    </source>
</evidence>
<comment type="function">
    <text evidence="1 12">Produces ATP from ADP in the presence of a proton gradient across the membrane. The gamma chain is believed to be important in regulating ATPase activity and the flow of protons through the CF(0) complex.</text>
</comment>
<comment type="subcellular location">
    <subcellularLocation>
        <location evidence="12">Cell membrane</location>
        <topology evidence="12">Peripheral membrane protein</topology>
    </subcellularLocation>
    <subcellularLocation>
        <location evidence="2">Membrane</location>
        <topology evidence="2">Peripheral membrane protein</topology>
    </subcellularLocation>
</comment>
<dbReference type="InterPro" id="IPR023632">
    <property type="entry name" value="ATP_synth_F1_gsu_CS"/>
</dbReference>
<reference evidence="13 14" key="1">
    <citation type="submission" date="2020-08" db="EMBL/GenBank/DDBJ databases">
        <title>Genomic Encyclopedia of Type Strains, Phase III (KMG-III): the genomes of soil and plant-associated and newly described type strains.</title>
        <authorList>
            <person name="Whitman W."/>
        </authorList>
    </citation>
    <scope>NUCLEOTIDE SEQUENCE [LARGE SCALE GENOMIC DNA]</scope>
    <source>
        <strain evidence="13 14">CECT 7282</strain>
    </source>
</reference>
<dbReference type="NCBIfam" id="NF004144">
    <property type="entry name" value="PRK05621.1-1"/>
    <property type="match status" value="1"/>
</dbReference>
<keyword evidence="5 12" id="KW-0813">Transport</keyword>
<organism evidence="13 14">
    <name type="scientific">Halomonas cerina</name>
    <dbReference type="NCBI Taxonomy" id="447424"/>
    <lineage>
        <taxon>Bacteria</taxon>
        <taxon>Pseudomonadati</taxon>
        <taxon>Pseudomonadota</taxon>
        <taxon>Gammaproteobacteria</taxon>
        <taxon>Oceanospirillales</taxon>
        <taxon>Halomonadaceae</taxon>
        <taxon>Halomonas</taxon>
    </lineage>
</organism>
<dbReference type="AlphaFoldDB" id="A0A839V7N9"/>
<dbReference type="PROSITE" id="PS00153">
    <property type="entry name" value="ATPASE_GAMMA"/>
    <property type="match status" value="1"/>
</dbReference>
<accession>A0A839V7N9</accession>
<dbReference type="GO" id="GO:0005886">
    <property type="term" value="C:plasma membrane"/>
    <property type="evidence" value="ECO:0007669"/>
    <property type="project" value="UniProtKB-SubCell"/>
</dbReference>
<keyword evidence="11 12" id="KW-0066">ATP synthesis</keyword>
<evidence type="ECO:0000256" key="12">
    <source>
        <dbReference type="HAMAP-Rule" id="MF_00815"/>
    </source>
</evidence>
<dbReference type="PANTHER" id="PTHR11693:SF22">
    <property type="entry name" value="ATP SYNTHASE SUBUNIT GAMMA, MITOCHONDRIAL"/>
    <property type="match status" value="1"/>
</dbReference>
<dbReference type="PANTHER" id="PTHR11693">
    <property type="entry name" value="ATP SYNTHASE GAMMA CHAIN"/>
    <property type="match status" value="1"/>
</dbReference>
<sequence>MAAAKEIRTQIGSIKNTQKITSAMEMVAASKMRKAQDRMKASQPYAKQIRNVVGHIAEANPEYKHPWMEEREVKRVGYIVVSSDRGLCGGLNVNLFKAVVNEAKAWRDSGAELDFCALGSKATTFFRKYGGSLVAAKSGLGEAPSQDDLIGSVKVMLDAYDEGQLDRLYVVFNEFVNTMTQKPVVRQLLPLSAEMGADEAQNEEHKRPGSWDYLYEPEAKELLDSLLVRFVEAQVYQAVVENVACEQAARMIAMKNATDNAGNLIDDLEMVYNKARQAAITQEISEIVGGAAAV</sequence>
<dbReference type="Gene3D" id="3.40.1380.10">
    <property type="match status" value="1"/>
</dbReference>
<dbReference type="RefSeq" id="WP_183324801.1">
    <property type="nucleotide sequence ID" value="NZ_JACHXP010000005.1"/>
</dbReference>
<evidence type="ECO:0000256" key="3">
    <source>
        <dbReference type="ARBA" id="ARBA00007681"/>
    </source>
</evidence>
<gene>
    <name evidence="12" type="primary">atpG</name>
    <name evidence="13" type="ORF">FHR94_001289</name>
</gene>
<evidence type="ECO:0000256" key="11">
    <source>
        <dbReference type="ARBA" id="ARBA00023310"/>
    </source>
</evidence>
<evidence type="ECO:0000256" key="4">
    <source>
        <dbReference type="ARBA" id="ARBA00011648"/>
    </source>
</evidence>
<evidence type="ECO:0000313" key="13">
    <source>
        <dbReference type="EMBL" id="MBB3190058.1"/>
    </source>
</evidence>
<dbReference type="CDD" id="cd12151">
    <property type="entry name" value="F1-ATPase_gamma"/>
    <property type="match status" value="1"/>
</dbReference>
<keyword evidence="14" id="KW-1185">Reference proteome</keyword>
<evidence type="ECO:0000256" key="7">
    <source>
        <dbReference type="ARBA" id="ARBA00022781"/>
    </source>
</evidence>
<dbReference type="InterPro" id="IPR035968">
    <property type="entry name" value="ATP_synth_F1_ATPase_gsu"/>
</dbReference>
<evidence type="ECO:0000256" key="6">
    <source>
        <dbReference type="ARBA" id="ARBA00022475"/>
    </source>
</evidence>
<dbReference type="FunFam" id="1.10.287.80:FF:000005">
    <property type="entry name" value="ATP synthase gamma chain"/>
    <property type="match status" value="1"/>
</dbReference>
<comment type="subunit">
    <text evidence="4 12">F-type ATPases have 2 components, CF(1) - the catalytic core - and CF(0) - the membrane proton channel. CF(1) has five subunits: alpha(3), beta(3), gamma(1), delta(1), epsilon(1). CF(0) has three main subunits: a, b and c.</text>
</comment>
<dbReference type="PRINTS" id="PR00126">
    <property type="entry name" value="ATPASEGAMMA"/>
</dbReference>
<evidence type="ECO:0000256" key="10">
    <source>
        <dbReference type="ARBA" id="ARBA00023196"/>
    </source>
</evidence>
<dbReference type="GO" id="GO:0005524">
    <property type="term" value="F:ATP binding"/>
    <property type="evidence" value="ECO:0007669"/>
    <property type="project" value="UniProtKB-UniRule"/>
</dbReference>
<dbReference type="Gene3D" id="1.10.287.80">
    <property type="entry name" value="ATP synthase, gamma subunit, helix hairpin domain"/>
    <property type="match status" value="2"/>
</dbReference>
<comment type="caution">
    <text evidence="13">The sequence shown here is derived from an EMBL/GenBank/DDBJ whole genome shotgun (WGS) entry which is preliminary data.</text>
</comment>
<proteinExistence type="inferred from homology"/>
<dbReference type="InterPro" id="IPR000131">
    <property type="entry name" value="ATP_synth_F1_gsu"/>
</dbReference>
<keyword evidence="7 12" id="KW-0375">Hydrogen ion transport</keyword>
<keyword evidence="8 12" id="KW-0406">Ion transport</keyword>
<dbReference type="Proteomes" id="UP000547614">
    <property type="component" value="Unassembled WGS sequence"/>
</dbReference>
<dbReference type="GO" id="GO:0045259">
    <property type="term" value="C:proton-transporting ATP synthase complex"/>
    <property type="evidence" value="ECO:0007669"/>
    <property type="project" value="UniProtKB-KW"/>
</dbReference>
<dbReference type="EMBL" id="JACHXP010000005">
    <property type="protein sequence ID" value="MBB3190058.1"/>
    <property type="molecule type" value="Genomic_DNA"/>
</dbReference>
<evidence type="ECO:0000256" key="5">
    <source>
        <dbReference type="ARBA" id="ARBA00022448"/>
    </source>
</evidence>
<dbReference type="GO" id="GO:0042777">
    <property type="term" value="P:proton motive force-driven plasma membrane ATP synthesis"/>
    <property type="evidence" value="ECO:0007669"/>
    <property type="project" value="UniProtKB-UniRule"/>
</dbReference>
<evidence type="ECO:0000256" key="9">
    <source>
        <dbReference type="ARBA" id="ARBA00023136"/>
    </source>
</evidence>